<reference evidence="3 4" key="1">
    <citation type="submission" date="2020-08" db="EMBL/GenBank/DDBJ databases">
        <title>Sequencing the genomes of 1000 actinobacteria strains.</title>
        <authorList>
            <person name="Klenk H.-P."/>
        </authorList>
    </citation>
    <scope>NUCLEOTIDE SEQUENCE [LARGE SCALE GENOMIC DNA]</scope>
    <source>
        <strain evidence="3 4">DSM 105784</strain>
    </source>
</reference>
<dbReference type="EMBL" id="JACHMJ010000001">
    <property type="protein sequence ID" value="MBB5845009.1"/>
    <property type="molecule type" value="Genomic_DNA"/>
</dbReference>
<dbReference type="PANTHER" id="PTHR48090:SF7">
    <property type="entry name" value="RFBJ PROTEIN"/>
    <property type="match status" value="1"/>
</dbReference>
<dbReference type="InterPro" id="IPR029044">
    <property type="entry name" value="Nucleotide-diphossugar_trans"/>
</dbReference>
<name>A0A841AUC4_9MICO</name>
<keyword evidence="4" id="KW-1185">Reference proteome</keyword>
<evidence type="ECO:0000256" key="1">
    <source>
        <dbReference type="ARBA" id="ARBA00006739"/>
    </source>
</evidence>
<comment type="caution">
    <text evidence="3">The sequence shown here is derived from an EMBL/GenBank/DDBJ whole genome shotgun (WGS) entry which is preliminary data.</text>
</comment>
<dbReference type="InterPro" id="IPR050256">
    <property type="entry name" value="Glycosyltransferase_2"/>
</dbReference>
<accession>A0A841AUC4</accession>
<dbReference type="InterPro" id="IPR001173">
    <property type="entry name" value="Glyco_trans_2-like"/>
</dbReference>
<evidence type="ECO:0000259" key="2">
    <source>
        <dbReference type="Pfam" id="PF00535"/>
    </source>
</evidence>
<dbReference type="Pfam" id="PF00535">
    <property type="entry name" value="Glycos_transf_2"/>
    <property type="match status" value="1"/>
</dbReference>
<proteinExistence type="inferred from homology"/>
<sequence>MNTIATAAKYPFTGTTPRVSIVIPARNEARNLEVILEKLPPVHEVILVDGNSVDDTIETALRVMPEIVVVKQTRTGKGNALACGFAAVTGDIIVMFDADGSADADEIPAYVDALVAGADFAKGTRFMAGGGSEDITVIRRIGNWGLSTFTNILLGTRYTDLCYGYNAFWTKVVADLDLPETSLPRREDGKMLWGDGFEIETIINCRIVAAELAITEVPSVEKLRIHGVSNLNAVTDGLRVLKTILDERRRWSSIKRAAAATLPSNFRARTPKAERVIRAADVATAVRSLEDAA</sequence>
<gene>
    <name evidence="3" type="ORF">HD599_003332</name>
</gene>
<evidence type="ECO:0000313" key="4">
    <source>
        <dbReference type="Proteomes" id="UP000536685"/>
    </source>
</evidence>
<dbReference type="Proteomes" id="UP000536685">
    <property type="component" value="Unassembled WGS sequence"/>
</dbReference>
<protein>
    <submittedName>
        <fullName evidence="3">Glycosyltransferase involved in cell wall biosynthesis</fullName>
    </submittedName>
</protein>
<dbReference type="CDD" id="cd04179">
    <property type="entry name" value="DPM_DPG-synthase_like"/>
    <property type="match status" value="1"/>
</dbReference>
<keyword evidence="3" id="KW-0808">Transferase</keyword>
<dbReference type="GO" id="GO:0016740">
    <property type="term" value="F:transferase activity"/>
    <property type="evidence" value="ECO:0007669"/>
    <property type="project" value="UniProtKB-KW"/>
</dbReference>
<evidence type="ECO:0000313" key="3">
    <source>
        <dbReference type="EMBL" id="MBB5845009.1"/>
    </source>
</evidence>
<comment type="similarity">
    <text evidence="1">Belongs to the glycosyltransferase 2 family.</text>
</comment>
<dbReference type="SUPFAM" id="SSF53448">
    <property type="entry name" value="Nucleotide-diphospho-sugar transferases"/>
    <property type="match status" value="1"/>
</dbReference>
<feature type="domain" description="Glycosyltransferase 2-like" evidence="2">
    <location>
        <begin position="20"/>
        <end position="163"/>
    </location>
</feature>
<organism evidence="3 4">
    <name type="scientific">Conyzicola lurida</name>
    <dbReference type="NCBI Taxonomy" id="1172621"/>
    <lineage>
        <taxon>Bacteria</taxon>
        <taxon>Bacillati</taxon>
        <taxon>Actinomycetota</taxon>
        <taxon>Actinomycetes</taxon>
        <taxon>Micrococcales</taxon>
        <taxon>Microbacteriaceae</taxon>
        <taxon>Conyzicola</taxon>
    </lineage>
</organism>
<dbReference type="Gene3D" id="3.90.550.10">
    <property type="entry name" value="Spore Coat Polysaccharide Biosynthesis Protein SpsA, Chain A"/>
    <property type="match status" value="1"/>
</dbReference>
<dbReference type="RefSeq" id="WP_184239743.1">
    <property type="nucleotide sequence ID" value="NZ_JACHMJ010000001.1"/>
</dbReference>
<dbReference type="PANTHER" id="PTHR48090">
    <property type="entry name" value="UNDECAPRENYL-PHOSPHATE 4-DEOXY-4-FORMAMIDO-L-ARABINOSE TRANSFERASE-RELATED"/>
    <property type="match status" value="1"/>
</dbReference>
<dbReference type="AlphaFoldDB" id="A0A841AUC4"/>